<evidence type="ECO:0000313" key="1">
    <source>
        <dbReference type="EMBL" id="MBX38571.1"/>
    </source>
</evidence>
<reference evidence="1" key="1">
    <citation type="submission" date="2018-02" db="EMBL/GenBank/DDBJ databases">
        <title>Rhizophora mucronata_Transcriptome.</title>
        <authorList>
            <person name="Meera S.P."/>
            <person name="Sreeshan A."/>
            <person name="Augustine A."/>
        </authorList>
    </citation>
    <scope>NUCLEOTIDE SEQUENCE</scope>
    <source>
        <tissue evidence="1">Leaf</tissue>
    </source>
</reference>
<organism evidence="1">
    <name type="scientific">Rhizophora mucronata</name>
    <name type="common">Asiatic mangrove</name>
    <dbReference type="NCBI Taxonomy" id="61149"/>
    <lineage>
        <taxon>Eukaryota</taxon>
        <taxon>Viridiplantae</taxon>
        <taxon>Streptophyta</taxon>
        <taxon>Embryophyta</taxon>
        <taxon>Tracheophyta</taxon>
        <taxon>Spermatophyta</taxon>
        <taxon>Magnoliopsida</taxon>
        <taxon>eudicotyledons</taxon>
        <taxon>Gunneridae</taxon>
        <taxon>Pentapetalae</taxon>
        <taxon>rosids</taxon>
        <taxon>fabids</taxon>
        <taxon>Malpighiales</taxon>
        <taxon>Rhizophoraceae</taxon>
        <taxon>Rhizophora</taxon>
    </lineage>
</organism>
<dbReference type="EMBL" id="GGEC01058087">
    <property type="protein sequence ID" value="MBX38571.1"/>
    <property type="molecule type" value="Transcribed_RNA"/>
</dbReference>
<accession>A0A2P2N7W1</accession>
<dbReference type="AlphaFoldDB" id="A0A2P2N7W1"/>
<proteinExistence type="predicted"/>
<sequence length="17" mass="1992">MRSFCSLISTPKMHILK</sequence>
<name>A0A2P2N7W1_RHIMU</name>
<protein>
    <submittedName>
        <fullName evidence="1">Uncharacterized protein</fullName>
    </submittedName>
</protein>